<dbReference type="OrthoDB" id="5015698at2759"/>
<dbReference type="InterPro" id="IPR011058">
    <property type="entry name" value="Cyanovirin-N"/>
</dbReference>
<organism evidence="3 4">
    <name type="scientific">Fusarium sarcochroum</name>
    <dbReference type="NCBI Taxonomy" id="1208366"/>
    <lineage>
        <taxon>Eukaryota</taxon>
        <taxon>Fungi</taxon>
        <taxon>Dikarya</taxon>
        <taxon>Ascomycota</taxon>
        <taxon>Pezizomycotina</taxon>
        <taxon>Sordariomycetes</taxon>
        <taxon>Hypocreomycetidae</taxon>
        <taxon>Hypocreales</taxon>
        <taxon>Nectriaceae</taxon>
        <taxon>Fusarium</taxon>
        <taxon>Fusarium lateritium species complex</taxon>
    </lineage>
</organism>
<keyword evidence="4" id="KW-1185">Reference proteome</keyword>
<evidence type="ECO:0000256" key="1">
    <source>
        <dbReference type="SAM" id="SignalP"/>
    </source>
</evidence>
<protein>
    <recommendedName>
        <fullName evidence="2">Cyanovirin-N domain-containing protein</fullName>
    </recommendedName>
</protein>
<reference evidence="3" key="2">
    <citation type="submission" date="2020-05" db="EMBL/GenBank/DDBJ databases">
        <authorList>
            <person name="Kim H.-S."/>
            <person name="Proctor R.H."/>
            <person name="Brown D.W."/>
        </authorList>
    </citation>
    <scope>NUCLEOTIDE SEQUENCE</scope>
    <source>
        <strain evidence="3">NRRL 20472</strain>
    </source>
</reference>
<evidence type="ECO:0000259" key="2">
    <source>
        <dbReference type="SMART" id="SM01111"/>
    </source>
</evidence>
<dbReference type="SUPFAM" id="SSF51322">
    <property type="entry name" value="Cyanovirin-N"/>
    <property type="match status" value="1"/>
</dbReference>
<keyword evidence="1" id="KW-0732">Signal</keyword>
<dbReference type="AlphaFoldDB" id="A0A8H4T5I7"/>
<comment type="caution">
    <text evidence="3">The sequence shown here is derived from an EMBL/GenBank/DDBJ whole genome shotgun (WGS) entry which is preliminary data.</text>
</comment>
<dbReference type="SMART" id="SM01111">
    <property type="entry name" value="CVNH"/>
    <property type="match status" value="1"/>
</dbReference>
<dbReference type="InterPro" id="IPR036673">
    <property type="entry name" value="Cyanovirin-N_sf"/>
</dbReference>
<feature type="domain" description="Cyanovirin-N" evidence="2">
    <location>
        <begin position="17"/>
        <end position="129"/>
    </location>
</feature>
<dbReference type="Gene3D" id="2.30.60.10">
    <property type="entry name" value="Cyanovirin-N"/>
    <property type="match status" value="1"/>
</dbReference>
<evidence type="ECO:0000313" key="3">
    <source>
        <dbReference type="EMBL" id="KAF4951716.1"/>
    </source>
</evidence>
<dbReference type="Proteomes" id="UP000622797">
    <property type="component" value="Unassembled WGS sequence"/>
</dbReference>
<feature type="signal peptide" evidence="1">
    <location>
        <begin position="1"/>
        <end position="16"/>
    </location>
</feature>
<name>A0A8H4T5I7_9HYPO</name>
<reference evidence="3" key="1">
    <citation type="journal article" date="2020" name="BMC Genomics">
        <title>Correction to: Identification and distribution of gene clusters required for synthesis of sphingolipid metabolism inhibitors in diverse species of the filamentous fungus Fusarium.</title>
        <authorList>
            <person name="Kim H.S."/>
            <person name="Lohmar J.M."/>
            <person name="Busman M."/>
            <person name="Brown D.W."/>
            <person name="Naumann T.A."/>
            <person name="Divon H.H."/>
            <person name="Lysoe E."/>
            <person name="Uhlig S."/>
            <person name="Proctor R.H."/>
        </authorList>
    </citation>
    <scope>NUCLEOTIDE SEQUENCE</scope>
    <source>
        <strain evidence="3">NRRL 20472</strain>
    </source>
</reference>
<proteinExistence type="predicted"/>
<evidence type="ECO:0000313" key="4">
    <source>
        <dbReference type="Proteomes" id="UP000622797"/>
    </source>
</evidence>
<gene>
    <name evidence="3" type="ORF">FSARC_12839</name>
</gene>
<dbReference type="Pfam" id="PF08881">
    <property type="entry name" value="CVNH"/>
    <property type="match status" value="1"/>
</dbReference>
<accession>A0A8H4T5I7</accession>
<dbReference type="EMBL" id="JABEXW010000906">
    <property type="protein sequence ID" value="KAF4951716.1"/>
    <property type="molecule type" value="Genomic_DNA"/>
</dbReference>
<sequence length="129" mass="14026">MAKVAVLMALIGSTLAQFSKTCVDISFNPDTNVLSGSCQPRDNSGHVPTDLDLNNCFGYNGTILTATRNGNFGDSCSNCDFYTAPDPWYRTEVYWISCTCEGQSDKVAINLEVAVAHEYVSNKDGHLLC</sequence>
<feature type="chain" id="PRO_5034385351" description="Cyanovirin-N domain-containing protein" evidence="1">
    <location>
        <begin position="17"/>
        <end position="129"/>
    </location>
</feature>